<dbReference type="OrthoDB" id="828031at2"/>
<dbReference type="Proteomes" id="UP000182057">
    <property type="component" value="Unassembled WGS sequence"/>
</dbReference>
<dbReference type="AlphaFoldDB" id="A0A1D3UDT2"/>
<dbReference type="EMBL" id="FMMM01000016">
    <property type="protein sequence ID" value="SCQ18296.1"/>
    <property type="molecule type" value="Genomic_DNA"/>
</dbReference>
<dbReference type="PROSITE" id="PS51257">
    <property type="entry name" value="PROKAR_LIPOPROTEIN"/>
    <property type="match status" value="1"/>
</dbReference>
<reference evidence="1 2" key="1">
    <citation type="submission" date="2016-09" db="EMBL/GenBank/DDBJ databases">
        <authorList>
            <person name="Capua I."/>
            <person name="De Benedictis P."/>
            <person name="Joannis T."/>
            <person name="Lombin L.H."/>
            <person name="Cattoli G."/>
        </authorList>
    </citation>
    <scope>NUCLEOTIDE SEQUENCE [LARGE SCALE GENOMIC DNA]</scope>
    <source>
        <strain evidence="1 2">UB20</strain>
    </source>
</reference>
<name>A0A1D3UDT2_TANFO</name>
<evidence type="ECO:0008006" key="3">
    <source>
        <dbReference type="Google" id="ProtNLM"/>
    </source>
</evidence>
<organism evidence="1 2">
    <name type="scientific">Tannerella forsythia</name>
    <name type="common">Bacteroides forsythus</name>
    <dbReference type="NCBI Taxonomy" id="28112"/>
    <lineage>
        <taxon>Bacteria</taxon>
        <taxon>Pseudomonadati</taxon>
        <taxon>Bacteroidota</taxon>
        <taxon>Bacteroidia</taxon>
        <taxon>Bacteroidales</taxon>
        <taxon>Tannerellaceae</taxon>
        <taxon>Tannerella</taxon>
    </lineage>
</organism>
<gene>
    <name evidence="1" type="ORF">TFUB20_00304</name>
</gene>
<proteinExistence type="predicted"/>
<accession>A0A1D3UDT2</accession>
<protein>
    <recommendedName>
        <fullName evidence="3">Lipoprotein</fullName>
    </recommendedName>
</protein>
<evidence type="ECO:0000313" key="2">
    <source>
        <dbReference type="Proteomes" id="UP000182057"/>
    </source>
</evidence>
<dbReference type="Pfam" id="PF15869">
    <property type="entry name" value="TolB_like"/>
    <property type="match status" value="1"/>
</dbReference>
<sequence>MKQNVFLWFVIMGFSMLSSCQISHETSPTSFMGFKDQIVYVKEFPQTFTLSGETVPDIDIIGIQDIQICDTMIIFSGKGQENLWACYSLPRYDYLGSLLTKGNGPNEFIQAPWVSSATFFNERDELHAGIYDFQRGRVFNANITQTLKTGKLDMHLMRDSLPPFLFNFFIIDSARYFCKEANHQQTQQTRYLIERDKQLHPAVFDSLNCVKLEEMQDINILSTITKFNPDRNIVIEMPVILNYINMYSLDGTFTRTLCVGNKVDDIEDIQDKKRWERIYTFGDIRAFPDFWGVFYIGEDAKTYQTGRKKLPCIYLFDWEGKPLAELKLQHFITTFDIDLRNRTLYTFDLEDEVLHKYDISEILTKIGQ</sequence>
<evidence type="ECO:0000313" key="1">
    <source>
        <dbReference type="EMBL" id="SCQ18296.1"/>
    </source>
</evidence>
<dbReference type="RefSeq" id="WP_081328165.1">
    <property type="nucleotide sequence ID" value="NZ_FMMM01000016.1"/>
</dbReference>